<dbReference type="AlphaFoldDB" id="A0A6C0KE51"/>
<name>A0A6C0KE51_9ZZZZ</name>
<dbReference type="InterPro" id="IPR024586">
    <property type="entry name" value="DnaJ-like_C11_C"/>
</dbReference>
<proteinExistence type="predicted"/>
<dbReference type="Pfam" id="PF11875">
    <property type="entry name" value="DnaJ-like_C11_C"/>
    <property type="match status" value="1"/>
</dbReference>
<keyword evidence="2" id="KW-1133">Transmembrane helix</keyword>
<keyword evidence="1" id="KW-0143">Chaperone</keyword>
<evidence type="ECO:0000256" key="2">
    <source>
        <dbReference type="SAM" id="Phobius"/>
    </source>
</evidence>
<dbReference type="EMBL" id="MN740866">
    <property type="protein sequence ID" value="QHU15623.1"/>
    <property type="molecule type" value="Genomic_DNA"/>
</dbReference>
<keyword evidence="2" id="KW-0812">Transmembrane</keyword>
<reference evidence="4" key="1">
    <citation type="journal article" date="2020" name="Nature">
        <title>Giant virus diversity and host interactions through global metagenomics.</title>
        <authorList>
            <person name="Schulz F."/>
            <person name="Roux S."/>
            <person name="Paez-Espino D."/>
            <person name="Jungbluth S."/>
            <person name="Walsh D.A."/>
            <person name="Denef V.J."/>
            <person name="McMahon K.D."/>
            <person name="Konstantinidis K.T."/>
            <person name="Eloe-Fadrosh E.A."/>
            <person name="Kyrpides N.C."/>
            <person name="Woyke T."/>
        </authorList>
    </citation>
    <scope>NUCLEOTIDE SEQUENCE</scope>
    <source>
        <strain evidence="4">GVMAG-S-3300002307-41</strain>
    </source>
</reference>
<evidence type="ECO:0000313" key="4">
    <source>
        <dbReference type="EMBL" id="QHU15623.1"/>
    </source>
</evidence>
<evidence type="ECO:0000256" key="1">
    <source>
        <dbReference type="ARBA" id="ARBA00023186"/>
    </source>
</evidence>
<sequence length="257" mass="27356">MSTGISIKTAIYGVGSTTIDVVSAVTSQNKDGTINFAVSPAALNVDDPAPGQTKTLNVTYTINGGSTNTASVKDGNTFHIEAPPARTASGLQITKAEYGYQGNYTDVTNAVQDKVSNGSINLKVGYAQVGIPDPNPNKQKDLKVEYTINGASSSQIITDGQTFSLSAPPLADSTSSTSSGTAFIGSVWSAVWLFIKVFYFVSMILLAWNVGNQWNQGAAVVVALMTFITYGLFPIIIMPIVIFWWRLCVNHEVIVLT</sequence>
<feature type="transmembrane region" description="Helical" evidence="2">
    <location>
        <begin position="183"/>
        <end position="208"/>
    </location>
</feature>
<feature type="domain" description="DnaJ-like protein C11 C-terminal" evidence="3">
    <location>
        <begin position="87"/>
        <end position="165"/>
    </location>
</feature>
<accession>A0A6C0KE51</accession>
<protein>
    <recommendedName>
        <fullName evidence="3">DnaJ-like protein C11 C-terminal domain-containing protein</fullName>
    </recommendedName>
</protein>
<evidence type="ECO:0000259" key="3">
    <source>
        <dbReference type="Pfam" id="PF11875"/>
    </source>
</evidence>
<organism evidence="4">
    <name type="scientific">viral metagenome</name>
    <dbReference type="NCBI Taxonomy" id="1070528"/>
    <lineage>
        <taxon>unclassified sequences</taxon>
        <taxon>metagenomes</taxon>
        <taxon>organismal metagenomes</taxon>
    </lineage>
</organism>
<feature type="transmembrane region" description="Helical" evidence="2">
    <location>
        <begin position="220"/>
        <end position="245"/>
    </location>
</feature>
<keyword evidence="2" id="KW-0472">Membrane</keyword>